<name>A0ABN9TID4_9DINO</name>
<feature type="non-terminal residue" evidence="1">
    <location>
        <position position="1"/>
    </location>
</feature>
<keyword evidence="2" id="KW-1185">Reference proteome</keyword>
<dbReference type="EMBL" id="CAUYUJ010014751">
    <property type="protein sequence ID" value="CAK0845594.1"/>
    <property type="molecule type" value="Genomic_DNA"/>
</dbReference>
<accession>A0ABN9TID4</accession>
<comment type="caution">
    <text evidence="1">The sequence shown here is derived from an EMBL/GenBank/DDBJ whole genome shotgun (WGS) entry which is preliminary data.</text>
</comment>
<sequence length="347" mass="38744">GRLDILEALERCPEPIRIIMTSFSSQQDFLFRFWEVMVHLSALLPARGQRLKEPPNSTRSKTHGREVRDRAEALSFYAMDHNRRSELGPEHLERARMVDPWLFEALGYEPLRPPAGGEAAVPRSPGPFCSWVPELLPGDVVVMGVSGASEAPLESAEIEDENCRPSEPSSGARVWGRVSSVVEGGAAAVVDRLDQVPREWLLDNPDDWAEAERLSRLGGYAPAPRWDAAAAHDRHVRRERLDLRLPCSGGMTGASLPLTEEGYRRAVHLRSTPQMADFIQRVVADLEVNGVRSGRVVDRRKLLGFARWFSGEANVQSLGQIRRELPGKESERWVTFAPPRPGRDAPQ</sequence>
<dbReference type="Proteomes" id="UP001189429">
    <property type="component" value="Unassembled WGS sequence"/>
</dbReference>
<proteinExistence type="predicted"/>
<protein>
    <recommendedName>
        <fullName evidence="3">RNA helicase</fullName>
    </recommendedName>
</protein>
<evidence type="ECO:0000313" key="2">
    <source>
        <dbReference type="Proteomes" id="UP001189429"/>
    </source>
</evidence>
<reference evidence="1" key="1">
    <citation type="submission" date="2023-10" db="EMBL/GenBank/DDBJ databases">
        <authorList>
            <person name="Chen Y."/>
            <person name="Shah S."/>
            <person name="Dougan E. K."/>
            <person name="Thang M."/>
            <person name="Chan C."/>
        </authorList>
    </citation>
    <scope>NUCLEOTIDE SEQUENCE [LARGE SCALE GENOMIC DNA]</scope>
</reference>
<gene>
    <name evidence="1" type="ORF">PCOR1329_LOCUS39353</name>
</gene>
<evidence type="ECO:0008006" key="3">
    <source>
        <dbReference type="Google" id="ProtNLM"/>
    </source>
</evidence>
<organism evidence="1 2">
    <name type="scientific">Prorocentrum cordatum</name>
    <dbReference type="NCBI Taxonomy" id="2364126"/>
    <lineage>
        <taxon>Eukaryota</taxon>
        <taxon>Sar</taxon>
        <taxon>Alveolata</taxon>
        <taxon>Dinophyceae</taxon>
        <taxon>Prorocentrales</taxon>
        <taxon>Prorocentraceae</taxon>
        <taxon>Prorocentrum</taxon>
    </lineage>
</organism>
<evidence type="ECO:0000313" key="1">
    <source>
        <dbReference type="EMBL" id="CAK0845594.1"/>
    </source>
</evidence>